<dbReference type="PANTHER" id="PTHR44591">
    <property type="entry name" value="STRESS RESPONSE REGULATOR PROTEIN 1"/>
    <property type="match status" value="1"/>
</dbReference>
<keyword evidence="5" id="KW-1185">Reference proteome</keyword>
<evidence type="ECO:0000313" key="4">
    <source>
        <dbReference type="EMBL" id="AGT08379.1"/>
    </source>
</evidence>
<dbReference type="InterPro" id="IPR001789">
    <property type="entry name" value="Sig_transdc_resp-reg_receiver"/>
</dbReference>
<dbReference type="SUPFAM" id="SSF52172">
    <property type="entry name" value="CheY-like"/>
    <property type="match status" value="1"/>
</dbReference>
<dbReference type="eggNOG" id="COG3706">
    <property type="taxonomic scope" value="Bacteria"/>
</dbReference>
<accession>S5XM64</accession>
<evidence type="ECO:0000256" key="1">
    <source>
        <dbReference type="ARBA" id="ARBA00022553"/>
    </source>
</evidence>
<reference evidence="4 5" key="1">
    <citation type="journal article" date="2014" name="BMC Genomics">
        <title>Architecture and functions of a multipartite genome of the methylotrophic bacterium Paracoccus aminophilus JCM 7686, containing primary and secondary chromids.</title>
        <authorList>
            <person name="Dziewit L."/>
            <person name="Czarnecki J."/>
            <person name="Wibberg D."/>
            <person name="Radlinska M."/>
            <person name="Mrozek P."/>
            <person name="Szymczak M."/>
            <person name="Schluter A."/>
            <person name="Puhler A."/>
            <person name="Bartosik D."/>
        </authorList>
    </citation>
    <scope>NUCLEOTIDE SEQUENCE [LARGE SCALE GENOMIC DNA]</scope>
    <source>
        <strain evidence="4">JCM 7686</strain>
    </source>
</reference>
<gene>
    <name evidence="4" type="ORF">JCM7686_1278</name>
</gene>
<dbReference type="Pfam" id="PF00072">
    <property type="entry name" value="Response_reg"/>
    <property type="match status" value="1"/>
</dbReference>
<dbReference type="KEGG" id="pami:JCM7686_1278"/>
<evidence type="ECO:0000313" key="5">
    <source>
        <dbReference type="Proteomes" id="UP000015480"/>
    </source>
</evidence>
<organism evidence="4 5">
    <name type="scientific">Paracoccus aminophilus JCM 7686</name>
    <dbReference type="NCBI Taxonomy" id="1367847"/>
    <lineage>
        <taxon>Bacteria</taxon>
        <taxon>Pseudomonadati</taxon>
        <taxon>Pseudomonadota</taxon>
        <taxon>Alphaproteobacteria</taxon>
        <taxon>Rhodobacterales</taxon>
        <taxon>Paracoccaceae</taxon>
        <taxon>Paracoccus</taxon>
    </lineage>
</organism>
<dbReference type="EMBL" id="CP006650">
    <property type="protein sequence ID" value="AGT08379.1"/>
    <property type="molecule type" value="Genomic_DNA"/>
</dbReference>
<dbReference type="PANTHER" id="PTHR44591:SF3">
    <property type="entry name" value="RESPONSE REGULATORY DOMAIN-CONTAINING PROTEIN"/>
    <property type="match status" value="1"/>
</dbReference>
<dbReference type="SMART" id="SM00448">
    <property type="entry name" value="REC"/>
    <property type="match status" value="1"/>
</dbReference>
<dbReference type="STRING" id="1367847.JCM7686_1278"/>
<dbReference type="InterPro" id="IPR050595">
    <property type="entry name" value="Bact_response_regulator"/>
</dbReference>
<dbReference type="Proteomes" id="UP000015480">
    <property type="component" value="Chromosome"/>
</dbReference>
<evidence type="ECO:0000256" key="2">
    <source>
        <dbReference type="PROSITE-ProRule" id="PRU00169"/>
    </source>
</evidence>
<protein>
    <submittedName>
        <fullName evidence="4">Chemotaxis protein CheY</fullName>
    </submittedName>
</protein>
<keyword evidence="1 2" id="KW-0597">Phosphoprotein</keyword>
<dbReference type="HOGENOM" id="CLU_000445_69_12_5"/>
<dbReference type="GO" id="GO:0000160">
    <property type="term" value="P:phosphorelay signal transduction system"/>
    <property type="evidence" value="ECO:0007669"/>
    <property type="project" value="InterPro"/>
</dbReference>
<feature type="domain" description="Response regulatory" evidence="3">
    <location>
        <begin position="1"/>
        <end position="111"/>
    </location>
</feature>
<dbReference type="AlphaFoldDB" id="S5XM64"/>
<sequence length="115" mass="12218">MSTSRGLISQALESQGLTNIHQAGDGSEALKILNSRPIHLVLSDFNMPGMDGLSLLAKIRGNSVIKSIGFILITGRADKAIIDRGKSLGMNNFIKKPFTPGELKACIEAVVGKIT</sequence>
<feature type="modified residue" description="4-aspartylphosphate" evidence="2">
    <location>
        <position position="44"/>
    </location>
</feature>
<dbReference type="InterPro" id="IPR011006">
    <property type="entry name" value="CheY-like_superfamily"/>
</dbReference>
<dbReference type="Gene3D" id="3.40.50.2300">
    <property type="match status" value="1"/>
</dbReference>
<proteinExistence type="predicted"/>
<dbReference type="PROSITE" id="PS50110">
    <property type="entry name" value="RESPONSE_REGULATORY"/>
    <property type="match status" value="1"/>
</dbReference>
<name>S5XM64_PARAH</name>
<evidence type="ECO:0000259" key="3">
    <source>
        <dbReference type="PROSITE" id="PS50110"/>
    </source>
</evidence>